<dbReference type="EMBL" id="ABJB010814192">
    <property type="status" value="NOT_ANNOTATED_CDS"/>
    <property type="molecule type" value="Genomic_DNA"/>
</dbReference>
<dbReference type="EMBL" id="ABJB010625636">
    <property type="status" value="NOT_ANNOTATED_CDS"/>
    <property type="molecule type" value="Genomic_DNA"/>
</dbReference>
<evidence type="ECO:0000256" key="7">
    <source>
        <dbReference type="ARBA" id="ARBA00022840"/>
    </source>
</evidence>
<comment type="subcellular location">
    <subcellularLocation>
        <location evidence="1">Cytoplasm</location>
        <location evidence="1">Cytoskeleton</location>
    </subcellularLocation>
</comment>
<keyword evidence="11" id="KW-0206">Cytoskeleton</keyword>
<feature type="domain" description="AAA+ ATPase" evidence="13">
    <location>
        <begin position="2472"/>
        <end position="2645"/>
    </location>
</feature>
<keyword evidence="4" id="KW-0493">Microtubule</keyword>
<dbReference type="FunFam" id="1.20.140.100:FF:000002">
    <property type="entry name" value="Cytoplasmic dynein heavy chain 1"/>
    <property type="match status" value="1"/>
</dbReference>
<evidence type="ECO:0000256" key="1">
    <source>
        <dbReference type="ARBA" id="ARBA00004245"/>
    </source>
</evidence>
<protein>
    <submittedName>
        <fullName evidence="14 15">Cytoplasmic dynein heavy chain, putative</fullName>
    </submittedName>
</protein>
<evidence type="ECO:0000256" key="9">
    <source>
        <dbReference type="ARBA" id="ARBA00023054"/>
    </source>
</evidence>
<dbReference type="GO" id="GO:0007018">
    <property type="term" value="P:microtubule-based movement"/>
    <property type="evidence" value="ECO:0007669"/>
    <property type="project" value="InterPro"/>
</dbReference>
<evidence type="ECO:0000313" key="15">
    <source>
        <dbReference type="EnsemblMetazoa" id="ISCW021660-PA"/>
    </source>
</evidence>
<evidence type="ECO:0000256" key="2">
    <source>
        <dbReference type="ARBA" id="ARBA00008887"/>
    </source>
</evidence>
<dbReference type="Gene3D" id="3.20.180.20">
    <property type="entry name" value="Dynein heavy chain, N-terminal domain 2"/>
    <property type="match status" value="1"/>
</dbReference>
<gene>
    <name evidence="14" type="ORF">IscW_ISCW021660</name>
</gene>
<dbReference type="InterPro" id="IPR043157">
    <property type="entry name" value="Dynein_AAA1S"/>
</dbReference>
<dbReference type="FunFam" id="1.10.8.710:FF:000005">
    <property type="entry name" value="Cytoplasmic dynein heavy chain 1"/>
    <property type="match status" value="1"/>
</dbReference>
<dbReference type="Pfam" id="PF12775">
    <property type="entry name" value="AAA_7"/>
    <property type="match status" value="1"/>
</dbReference>
<name>B7Q609_IXOSC</name>
<dbReference type="InterPro" id="IPR013594">
    <property type="entry name" value="Dynein_heavy_tail"/>
</dbReference>
<organism>
    <name type="scientific">Ixodes scapularis</name>
    <name type="common">Black-legged tick</name>
    <name type="synonym">Deer tick</name>
    <dbReference type="NCBI Taxonomy" id="6945"/>
    <lineage>
        <taxon>Eukaryota</taxon>
        <taxon>Metazoa</taxon>
        <taxon>Ecdysozoa</taxon>
        <taxon>Arthropoda</taxon>
        <taxon>Chelicerata</taxon>
        <taxon>Arachnida</taxon>
        <taxon>Acari</taxon>
        <taxon>Parasitiformes</taxon>
        <taxon>Ixodida</taxon>
        <taxon>Ixodoidea</taxon>
        <taxon>Ixodidae</taxon>
        <taxon>Ixodinae</taxon>
        <taxon>Ixodes</taxon>
    </lineage>
</organism>
<dbReference type="GO" id="GO:0005874">
    <property type="term" value="C:microtubule"/>
    <property type="evidence" value="ECO:0007669"/>
    <property type="project" value="UniProtKB-KW"/>
</dbReference>
<evidence type="ECO:0000313" key="14">
    <source>
        <dbReference type="EMBL" id="EEC14281.1"/>
    </source>
</evidence>
<dbReference type="EMBL" id="ABJB011090857">
    <property type="status" value="NOT_ANNOTATED_CDS"/>
    <property type="molecule type" value="Genomic_DNA"/>
</dbReference>
<keyword evidence="17" id="KW-1267">Proteomics identification</keyword>
<dbReference type="FunFam" id="3.40.50.300:FF:000071">
    <property type="entry name" value="Cytoplasmic dynein heavy chain 1"/>
    <property type="match status" value="1"/>
</dbReference>
<evidence type="ECO:0007829" key="17">
    <source>
        <dbReference type="PeptideAtlas" id="B7Q609"/>
    </source>
</evidence>
<dbReference type="Gene3D" id="1.20.58.1120">
    <property type="match status" value="1"/>
</dbReference>
<dbReference type="Gene3D" id="1.20.140.100">
    <property type="entry name" value="Dynein heavy chain, N-terminal domain 2"/>
    <property type="match status" value="1"/>
</dbReference>
<dbReference type="VEuPathDB" id="VectorBase:ISCP_014696"/>
<dbReference type="EMBL" id="ABJB010400020">
    <property type="status" value="NOT_ANNOTATED_CDS"/>
    <property type="molecule type" value="Genomic_DNA"/>
</dbReference>
<keyword evidence="8" id="KW-0243">Dynein</keyword>
<dbReference type="CDD" id="cd00009">
    <property type="entry name" value="AAA"/>
    <property type="match status" value="2"/>
</dbReference>
<dbReference type="InterPro" id="IPR035699">
    <property type="entry name" value="AAA_6"/>
</dbReference>
<feature type="region of interest" description="Disordered" evidence="12">
    <location>
        <begin position="928"/>
        <end position="954"/>
    </location>
</feature>
<evidence type="ECO:0000313" key="16">
    <source>
        <dbReference type="Proteomes" id="UP000001555"/>
    </source>
</evidence>
<evidence type="ECO:0000256" key="5">
    <source>
        <dbReference type="ARBA" id="ARBA00022737"/>
    </source>
</evidence>
<dbReference type="Pfam" id="PF08385">
    <property type="entry name" value="DHC_N1"/>
    <property type="match status" value="1"/>
</dbReference>
<dbReference type="EMBL" id="DS864397">
    <property type="protein sequence ID" value="EEC14281.1"/>
    <property type="molecule type" value="Genomic_DNA"/>
</dbReference>
<dbReference type="SMART" id="SM00382">
    <property type="entry name" value="AAA"/>
    <property type="match status" value="4"/>
</dbReference>
<dbReference type="GO" id="GO:0005524">
    <property type="term" value="F:ATP binding"/>
    <property type="evidence" value="ECO:0007669"/>
    <property type="project" value="UniProtKB-KW"/>
</dbReference>
<keyword evidence="9" id="KW-0175">Coiled coil</keyword>
<feature type="non-terminal residue" evidence="14">
    <location>
        <position position="2827"/>
    </location>
</feature>
<comment type="similarity">
    <text evidence="2">Belongs to the dynein heavy chain family.</text>
</comment>
<dbReference type="PANTHER" id="PTHR46532">
    <property type="entry name" value="MALE FERTILITY FACTOR KL5"/>
    <property type="match status" value="1"/>
</dbReference>
<dbReference type="Gene3D" id="1.10.287.2620">
    <property type="match status" value="1"/>
</dbReference>
<dbReference type="Gene3D" id="3.40.50.300">
    <property type="entry name" value="P-loop containing nucleotide triphosphate hydrolases"/>
    <property type="match status" value="4"/>
</dbReference>
<proteinExistence type="evidence at protein level"/>
<evidence type="ECO:0000256" key="12">
    <source>
        <dbReference type="SAM" id="MobiDB-lite"/>
    </source>
</evidence>
<dbReference type="Gene3D" id="1.10.472.130">
    <property type="match status" value="1"/>
</dbReference>
<dbReference type="EMBL" id="ABJB010819451">
    <property type="status" value="NOT_ANNOTATED_CDS"/>
    <property type="molecule type" value="Genomic_DNA"/>
</dbReference>
<keyword evidence="5" id="KW-0677">Repeat</keyword>
<dbReference type="InterPro" id="IPR013602">
    <property type="entry name" value="Dynein_heavy_linker"/>
</dbReference>
<dbReference type="EMBL" id="ABJB010160430">
    <property type="status" value="NOT_ANNOTATED_CDS"/>
    <property type="molecule type" value="Genomic_DNA"/>
</dbReference>
<accession>B7Q609</accession>
<dbReference type="VEuPathDB" id="VectorBase:ISCW021660"/>
<dbReference type="EnsemblMetazoa" id="ISCW021660-RA">
    <property type="protein sequence ID" value="ISCW021660-PA"/>
    <property type="gene ID" value="ISCW021660"/>
</dbReference>
<dbReference type="Pfam" id="PF12780">
    <property type="entry name" value="AAA_8"/>
    <property type="match status" value="1"/>
</dbReference>
<dbReference type="PANTHER" id="PTHR46532:SF4">
    <property type="entry name" value="AAA+ ATPASE DOMAIN-CONTAINING PROTEIN"/>
    <property type="match status" value="1"/>
</dbReference>
<dbReference type="SUPFAM" id="SSF52540">
    <property type="entry name" value="P-loop containing nucleoside triphosphate hydrolases"/>
    <property type="match status" value="5"/>
</dbReference>
<dbReference type="EMBL" id="ABJB011018059">
    <property type="status" value="NOT_ANNOTATED_CDS"/>
    <property type="molecule type" value="Genomic_DNA"/>
</dbReference>
<dbReference type="HOGENOM" id="CLU_000038_7_1_1"/>
<dbReference type="Pfam" id="PF08393">
    <property type="entry name" value="DHC_N2"/>
    <property type="match status" value="1"/>
</dbReference>
<dbReference type="InterPro" id="IPR042222">
    <property type="entry name" value="Dynein_2_N"/>
</dbReference>
<feature type="domain" description="AAA+ ATPase" evidence="13">
    <location>
        <begin position="2158"/>
        <end position="2311"/>
    </location>
</feature>
<evidence type="ECO:0000256" key="6">
    <source>
        <dbReference type="ARBA" id="ARBA00022741"/>
    </source>
</evidence>
<dbReference type="InterPro" id="IPR003593">
    <property type="entry name" value="AAA+_ATPase"/>
</dbReference>
<dbReference type="InterPro" id="IPR027417">
    <property type="entry name" value="P-loop_NTPase"/>
</dbReference>
<dbReference type="PaxDb" id="6945-B7Q609"/>
<keyword evidence="16" id="KW-1185">Reference proteome</keyword>
<dbReference type="OrthoDB" id="14187at2759"/>
<dbReference type="FunCoup" id="B7Q609">
    <property type="interactions" value="1300"/>
</dbReference>
<dbReference type="EMBL" id="ABJB011040079">
    <property type="status" value="NOT_ANNOTATED_CDS"/>
    <property type="molecule type" value="Genomic_DNA"/>
</dbReference>
<dbReference type="EMBL" id="ABJB010079210">
    <property type="status" value="NOT_ANNOTATED_CDS"/>
    <property type="molecule type" value="Genomic_DNA"/>
</dbReference>
<keyword evidence="10" id="KW-0505">Motor protein</keyword>
<dbReference type="STRING" id="6945.B7Q609"/>
<dbReference type="EMBL" id="ABJB010026927">
    <property type="status" value="NOT_ANNOTATED_CDS"/>
    <property type="molecule type" value="Genomic_DNA"/>
</dbReference>
<evidence type="ECO:0000256" key="8">
    <source>
        <dbReference type="ARBA" id="ARBA00023017"/>
    </source>
</evidence>
<evidence type="ECO:0000256" key="10">
    <source>
        <dbReference type="ARBA" id="ARBA00023175"/>
    </source>
</evidence>
<dbReference type="InterPro" id="IPR026983">
    <property type="entry name" value="DHC"/>
</dbReference>
<dbReference type="InterPro" id="IPR024317">
    <property type="entry name" value="Dynein_heavy_chain_D4_dom"/>
</dbReference>
<evidence type="ECO:0000256" key="11">
    <source>
        <dbReference type="ARBA" id="ARBA00023212"/>
    </source>
</evidence>
<keyword evidence="3" id="KW-0963">Cytoplasm</keyword>
<dbReference type="GO" id="GO:0005858">
    <property type="term" value="C:axonemal dynein complex"/>
    <property type="evidence" value="ECO:0000318"/>
    <property type="project" value="GO_Central"/>
</dbReference>
<evidence type="ECO:0000259" key="13">
    <source>
        <dbReference type="SMART" id="SM00382"/>
    </source>
</evidence>
<dbReference type="Pfam" id="PF12774">
    <property type="entry name" value="AAA_6"/>
    <property type="match status" value="1"/>
</dbReference>
<reference evidence="15" key="2">
    <citation type="submission" date="2020-05" db="UniProtKB">
        <authorList>
            <consortium name="EnsemblMetazoa"/>
        </authorList>
    </citation>
    <scope>IDENTIFICATION</scope>
    <source>
        <strain evidence="15">wikel</strain>
    </source>
</reference>
<keyword evidence="6" id="KW-0547">Nucleotide-binding</keyword>
<sequence>MTEAAEGTAPVTEDVELADVGLLVKYLRRVVPVLLEEDDVVHPSLESALSDKGNLEILRKFIADPQTRSLLIQRSSSKDEELVGEGGGDGEEENVAYTFSSEVHFTNPKINSLVVIKKCAVIEADKKVPSQLRVMNLNDSSPYETLHSYVSSAVAPYFKSYVKETGRAERDGDKMAPTVEKKIAELEMGLLHLQQNIDIPEITLPVNPLVLATIKKCAEEGRRATAADFGDRVEDSSFLNQLQNGVNRWIREIQKVTKLDRDPSSGTALQEISFWLNLERALLRIQEKRESLEVALTLDILKKGKRFHATVSFDTDTGLKQALSTVNDYNPLMKDFPLNDLLAATELDRIRLALHGIFSHLRKIRSTKYPIQRALRLVEAISRDLMGQLLKVLGTRRLMHAPYDRFEAVMSACLEVFNAWDEEYDKLQTLLRDIVKKKRDEHIKTAWRVSPAHKRLQARMEQMKKFRKHHEQLRTVIVRVLRPVMAPRSLQASATTPDGDQPEVPEAAVLDASDSTAIEEVNLAYENVKEVDGLDISKEGTEAWDAAVKRYDERIDRVEARITSRLRDQLGTAKNANEMFRIFSRFNALFVRPHIRGAIREYQTQLMQRVKDDIEALHEKFKVQYTQSKACRISRARDLPPVAGSIIWAKQIDRQLSVYMKRVEDVLGKGWENHVEGQKLKSDADSFRSKLNTQPIFDEWSRVVQQRQLGVTGRIFAIESTRSRTGNVLKLKVNFLPEIITLAKEVRNLKWMGFRVPLAIVNKAHQANQLYPFAISLIESVRTYERTCEKVEDRPSITLLVAGQKKDVQNLIAEGIGLVWESYKLDPYVQKLAEMVFNFQEKVDDLMTIEEQIDVDVRSLETCAYSATTFADVLNKIQRAVDDLSLHQYSNLHLWVSKLDEQVEAKLAGRLEAGVRAWTLALEGRKEGAESEADASTTPATASAPGAPVAHPLGGDPQIQTLVHEVRITNQVMYLSPSTEEARFSLLEQLFAWENIVLSQTRIQSTRYQVVLESPSSQTYRNLLTVMPDGANLLERCYGAIEQTVEQTEQYVDEWLRYQALWDLQQDMLYSRLGNDIAMWMNTLVEIKKSRTTFDTTDVRKKIGPIIIDYAKVQSKVTLKYDSWHKEVLGKFGQLLGNDMAQFHNTVSKSRGELEQQSIDTASTSDAVSFITYVQSLKRKMKTWEQQVELYKEGQRILERQRFQFPNWWLHVDNVEGEWSAFNEMMRRKDTAISTQVASLQMKVVAEDKAVEARTTDFLADWEKSKPVQGSLKPSDATSQLAIFESKFSRLKEDRDNLVKAKEALELQEPGLVSAGDERLHVALEELQDLKGVWSELAKIWDQIDQMKEQPWLSVQARKLRQQLDGLLNQLKELPARLRQYASYEYVKKVLMSYTKVNVMIVELKSDALKERHWKQLMKQLRVSWVLSDLTLGLVWDIDLQRNESVVKDVILVAQGEMALEEFLKQVREAWQNYELDLVNYQNKCRLIRGWDDLFNKVKEHINSVAAMKLSPYYKEFEEDALAWEEKLNRINALFDVWIDVQRRWVYLEGIFSGSADIQTLLPMETSRFTSISSEFLTLMKKVSKSPLVLDVLNIQGVQRSLERLADLLGKIQKALGEYLERERSSFPRFYFVGDEDLLEIIGNSKNIPRLQKHFKKMFAGVAAIVLNEDNTLVTGLSSKEGEELRLLILRSSFNLVPLNKALEAYKMKWCSCKPLESVKIALVYVEWQTEYAVGCSLCSRTVAPLSGSRCFLSPLQITEFVHKRDVTRSLLRSGVKGPRDFQWLSQMRFYFDPRQGEVLRQLSIHMANARFSYGFEYLGVQDKLVQTPLTDRCYLTMTQALEARLGGSPFGPAGTGKTESVKALGHQLGRFVLVFNCDETFDFQAMGRIFVGLCQVGAWGCFDEFNRLEERMLSAVSQQIQMIQETLRSRESGKEQLVVELIGKQVRLNPDMAIFITMNPGYAGRSNLPDNLKKLFRSLAMTTPDRQLIAQVMLFSQGFRTAEKLASKIVPFFKLCNEQLSNQSHYDFGLRALKSVLVSAGNIKRDRIQRIKDELKERGEQALEENTIAEGLPEQEILIQSVCETMVPKLVAEDIPLLFSLLSDVFPGVSYTRAEMRSLKEHIVKVCQEMYLVAGEGEEQGGTWMEKVLQLYQISQLNHGLMMVGPSGSGKSTAWKVLLKALERLEGVEGVAHVIDPKAISKEALYGVLDPNTREWTDGLFTHILRKIIDNVRGEINKRQWIIFDGDVDPEWVENLNSVLDDNKLLTLPNGERLSLPPNVRVMFEVQDLRFATLATVSRCGMIWFSEDVLSTEMVFEHFLLKLRHIPLEEADEEQHAYRKKDSKEDALSPALQVQRDVALILQPYFGSDGLVVRCLDWAARQEHVMDFTRFRALGSLFSMLNQATHNVLTYNHTHSDFAMQVSLATGEWSPWQGKVPQVEVETHKVAAPDVVVPTVDTVRHEALLYTWLAEHRPLVLCGPPGSGKTMTLFSALRSLPDMEVVGLNFSSATTPELLLKTFDHYCEYRRTPNGVVLAPIQLGKWLVLFCDEINLPDMDKYGLVRIWAHEGLRLFQDRLVEDEERAWTDENIDVVALKHFPNVSRDDALGRPILYSNWLSKDYVPVDRDELRSYVKARLKIFYEEELDVQLVLFNEVLDHVLRIDRIFRQPQGHLLLIGVSGAGKTTLSRFVAWMNGLSVFQIKVHNKYRAADFDEDLRSVLRRSGCKGEKICFVLDEGNVLDSSFLERMNTLLANGEVPGLFEGDEYSTLMTQCKEGSQREGLMLDSNEELYKWFTGQVMRNLHVVFTMNPSSEGLKDRAATSPALFN</sequence>
<dbReference type="GO" id="GO:0051959">
    <property type="term" value="F:dynein light intermediate chain binding"/>
    <property type="evidence" value="ECO:0007669"/>
    <property type="project" value="InterPro"/>
</dbReference>
<dbReference type="Gene3D" id="1.10.8.710">
    <property type="match status" value="1"/>
</dbReference>
<feature type="compositionally biased region" description="Low complexity" evidence="12">
    <location>
        <begin position="934"/>
        <end position="950"/>
    </location>
</feature>
<dbReference type="InterPro" id="IPR042228">
    <property type="entry name" value="Dynein_linker_3"/>
</dbReference>
<dbReference type="Proteomes" id="UP000001555">
    <property type="component" value="Unassembled WGS sequence"/>
</dbReference>
<keyword evidence="7" id="KW-0067">ATP-binding</keyword>
<evidence type="ECO:0000256" key="4">
    <source>
        <dbReference type="ARBA" id="ARBA00022701"/>
    </source>
</evidence>
<feature type="region of interest" description="Disordered" evidence="12">
    <location>
        <begin position="74"/>
        <end position="93"/>
    </location>
</feature>
<feature type="domain" description="AAA+ ATPase" evidence="13">
    <location>
        <begin position="2669"/>
        <end position="2825"/>
    </location>
</feature>
<dbReference type="FunFam" id="3.40.50.300:FF:000517">
    <property type="entry name" value="Cytoplasmic dynein heavy chain 1"/>
    <property type="match status" value="1"/>
</dbReference>
<dbReference type="GO" id="GO:0045505">
    <property type="term" value="F:dynein intermediate chain binding"/>
    <property type="evidence" value="ECO:0007669"/>
    <property type="project" value="InterPro"/>
</dbReference>
<evidence type="ECO:0000256" key="3">
    <source>
        <dbReference type="ARBA" id="ARBA00022490"/>
    </source>
</evidence>
<dbReference type="VEuPathDB" id="VectorBase:ISCP_002191"/>
<dbReference type="FunFam" id="3.20.180.20:FF:000002">
    <property type="entry name" value="Cytoplasmic dynein heavy chain 1"/>
    <property type="match status" value="1"/>
</dbReference>
<feature type="domain" description="AAA+ ATPase" evidence="13">
    <location>
        <begin position="1847"/>
        <end position="1986"/>
    </location>
</feature>
<dbReference type="FunFam" id="1.10.287.2620:FF:000001">
    <property type="entry name" value="Cytoplasmic dynein heavy chain 1"/>
    <property type="match status" value="1"/>
</dbReference>
<reference evidence="14 16" key="1">
    <citation type="submission" date="2008-03" db="EMBL/GenBank/DDBJ databases">
        <title>Annotation of Ixodes scapularis.</title>
        <authorList>
            <consortium name="Ixodes scapularis Genome Project Consortium"/>
            <person name="Caler E."/>
            <person name="Hannick L.I."/>
            <person name="Bidwell S."/>
            <person name="Joardar V."/>
            <person name="Thiagarajan M."/>
            <person name="Amedeo P."/>
            <person name="Galinsky K.J."/>
            <person name="Schobel S."/>
            <person name="Inman J."/>
            <person name="Hostetler J."/>
            <person name="Miller J."/>
            <person name="Hammond M."/>
            <person name="Megy K."/>
            <person name="Lawson D."/>
            <person name="Kodira C."/>
            <person name="Sutton G."/>
            <person name="Meyer J."/>
            <person name="Hill C.A."/>
            <person name="Birren B."/>
            <person name="Nene V."/>
            <person name="Collins F."/>
            <person name="Alarcon-Chaidez F."/>
            <person name="Wikel S."/>
            <person name="Strausberg R."/>
        </authorList>
    </citation>
    <scope>NUCLEOTIDE SEQUENCE [LARGE SCALE GENOMIC DNA]</scope>
    <source>
        <strain evidence="16">Wikel</strain>
        <strain evidence="14">Wikel colony</strain>
    </source>
</reference>